<organism evidence="2">
    <name type="scientific">viral metagenome</name>
    <dbReference type="NCBI Taxonomy" id="1070528"/>
    <lineage>
        <taxon>unclassified sequences</taxon>
        <taxon>metagenomes</taxon>
        <taxon>organismal metagenomes</taxon>
    </lineage>
</organism>
<dbReference type="Gene3D" id="3.40.50.410">
    <property type="entry name" value="von Willebrand factor, type A domain"/>
    <property type="match status" value="1"/>
</dbReference>
<name>A0A6C0EWD6_9ZZZZ</name>
<dbReference type="InterPro" id="IPR002035">
    <property type="entry name" value="VWF_A"/>
</dbReference>
<dbReference type="AlphaFoldDB" id="A0A6C0EWD6"/>
<dbReference type="PROSITE" id="PS50234">
    <property type="entry name" value="VWFA"/>
    <property type="match status" value="1"/>
</dbReference>
<accession>A0A6C0EWD6</accession>
<proteinExistence type="predicted"/>
<dbReference type="SMART" id="SM00327">
    <property type="entry name" value="VWA"/>
    <property type="match status" value="1"/>
</dbReference>
<evidence type="ECO:0000313" key="2">
    <source>
        <dbReference type="EMBL" id="QHT31545.1"/>
    </source>
</evidence>
<dbReference type="EMBL" id="MN738924">
    <property type="protein sequence ID" value="QHT31545.1"/>
    <property type="molecule type" value="Genomic_DNA"/>
</dbReference>
<dbReference type="SUPFAM" id="SSF53300">
    <property type="entry name" value="vWA-like"/>
    <property type="match status" value="1"/>
</dbReference>
<evidence type="ECO:0000259" key="1">
    <source>
        <dbReference type="PROSITE" id="PS50234"/>
    </source>
</evidence>
<dbReference type="Pfam" id="PF13519">
    <property type="entry name" value="VWA_2"/>
    <property type="match status" value="1"/>
</dbReference>
<dbReference type="InterPro" id="IPR036465">
    <property type="entry name" value="vWFA_dom_sf"/>
</dbReference>
<feature type="domain" description="VWFA" evidence="1">
    <location>
        <begin position="55"/>
        <end position="240"/>
    </location>
</feature>
<protein>
    <recommendedName>
        <fullName evidence="1">VWFA domain-containing protein</fullName>
    </recommendedName>
</protein>
<sequence length="561" mass="64620">MSAFLNNNVNGILQFHTKNLEDLTVTLFDNDTENKHFGTLSITTKKTEPITVPLAIFFDVDYSGSMSDTCSDGRTKMDHIIHTLNNILKVFSEMQNVECYIALDVFDHDIKTIFDFTQMNSSNVDQYMQMISKIYPNGCTDIEKSLLNAKTKINYYMEKNPTHKIVHIQLTDGDATAGAIDPLTLANLVDENYTNIFIGFGKTHNSHLLNALANNRYGEYLFVDKIENAGLVYGEIVNNLVYSLIEEGFITVEDGEIYDWKNNVWTDRLTIPKIAADITKTYHIRCSDTRLINIKINGRLIGSEIVELLDFVEPLPALLDFDTNQEVINDLTHYIYRQKVQELLYIINEYNTKKSMNNQNNRHGFGFGFGAISTPTKQPSEHVYESEENIHQNSKIEIRSNVKSLFTKLKKYRNELGEDDERKTFIKILMDDLYVSYKTMDSHISHMYSCSRQTSQGRQYSYNVTDINENDSGRNFALKRSMNIPQTPVKRSNHICFPCIDGEYSNVDETVLINDEYDAIFREDNIDENYDEFDDFVLSQNTDTTYTTPSIVNMMRSVSER</sequence>
<reference evidence="2" key="1">
    <citation type="journal article" date="2020" name="Nature">
        <title>Giant virus diversity and host interactions through global metagenomics.</title>
        <authorList>
            <person name="Schulz F."/>
            <person name="Roux S."/>
            <person name="Paez-Espino D."/>
            <person name="Jungbluth S."/>
            <person name="Walsh D.A."/>
            <person name="Denef V.J."/>
            <person name="McMahon K.D."/>
            <person name="Konstantinidis K.T."/>
            <person name="Eloe-Fadrosh E.A."/>
            <person name="Kyrpides N.C."/>
            <person name="Woyke T."/>
        </authorList>
    </citation>
    <scope>NUCLEOTIDE SEQUENCE</scope>
    <source>
        <strain evidence="2">GVMAG-M-3300009155-48</strain>
    </source>
</reference>
<dbReference type="CDD" id="cd00198">
    <property type="entry name" value="vWFA"/>
    <property type="match status" value="1"/>
</dbReference>